<feature type="transmembrane region" description="Helical" evidence="1">
    <location>
        <begin position="18"/>
        <end position="36"/>
    </location>
</feature>
<name>A0A2J8P4J7_PANTR</name>
<keyword evidence="1" id="KW-0472">Membrane</keyword>
<evidence type="ECO:0000313" key="4">
    <source>
        <dbReference type="Proteomes" id="UP000236370"/>
    </source>
</evidence>
<dbReference type="EMBL" id="NBAG03000219">
    <property type="protein sequence ID" value="PNI78956.1"/>
    <property type="molecule type" value="Genomic_DNA"/>
</dbReference>
<dbReference type="AlphaFoldDB" id="A0A2J8P4J7"/>
<keyword evidence="1" id="KW-1133">Transmembrane helix</keyword>
<evidence type="ECO:0000313" key="2">
    <source>
        <dbReference type="EMBL" id="PNI78956.1"/>
    </source>
</evidence>
<dbReference type="Proteomes" id="UP000236370">
    <property type="component" value="Unassembled WGS sequence"/>
</dbReference>
<keyword evidence="1" id="KW-0812">Transmembrane</keyword>
<organism evidence="2 4">
    <name type="scientific">Pan troglodytes</name>
    <name type="common">Chimpanzee</name>
    <dbReference type="NCBI Taxonomy" id="9598"/>
    <lineage>
        <taxon>Eukaryota</taxon>
        <taxon>Metazoa</taxon>
        <taxon>Chordata</taxon>
        <taxon>Craniata</taxon>
        <taxon>Vertebrata</taxon>
        <taxon>Euteleostomi</taxon>
        <taxon>Mammalia</taxon>
        <taxon>Eutheria</taxon>
        <taxon>Euarchontoglires</taxon>
        <taxon>Primates</taxon>
        <taxon>Haplorrhini</taxon>
        <taxon>Catarrhini</taxon>
        <taxon>Hominidae</taxon>
        <taxon>Pan</taxon>
    </lineage>
</organism>
<accession>A0A2J8P4J7</accession>
<protein>
    <submittedName>
        <fullName evidence="2">PRMT3 isoform 1</fullName>
    </submittedName>
    <submittedName>
        <fullName evidence="3">PRMT3 isoform 6</fullName>
    </submittedName>
</protein>
<evidence type="ECO:0000256" key="1">
    <source>
        <dbReference type="SAM" id="Phobius"/>
    </source>
</evidence>
<reference evidence="2 4" key="1">
    <citation type="submission" date="2017-12" db="EMBL/GenBank/DDBJ databases">
        <title>High-resolution comparative analysis of great ape genomes.</title>
        <authorList>
            <person name="Pollen A."/>
            <person name="Hastie A."/>
            <person name="Hormozdiari F."/>
            <person name="Dougherty M."/>
            <person name="Liu R."/>
            <person name="Chaisson M."/>
            <person name="Hoppe E."/>
            <person name="Hill C."/>
            <person name="Pang A."/>
            <person name="Hillier L."/>
            <person name="Baker C."/>
            <person name="Armstrong J."/>
            <person name="Shendure J."/>
            <person name="Paten B."/>
            <person name="Wilson R."/>
            <person name="Chao H."/>
            <person name="Schneider V."/>
            <person name="Ventura M."/>
            <person name="Kronenberg Z."/>
            <person name="Murali S."/>
            <person name="Gordon D."/>
            <person name="Cantsilieris S."/>
            <person name="Munson K."/>
            <person name="Nelson B."/>
            <person name="Raja A."/>
            <person name="Underwood J."/>
            <person name="Diekhans M."/>
            <person name="Fiddes I."/>
            <person name="Haussler D."/>
            <person name="Eichler E."/>
        </authorList>
    </citation>
    <scope>NUCLEOTIDE SEQUENCE [LARGE SCALE GENOMIC DNA]</scope>
    <source>
        <strain evidence="2">Yerkes chimp pedigree #C0471</strain>
        <tissue evidence="2">Blood</tissue>
    </source>
</reference>
<dbReference type="EMBL" id="NBAG03000219">
    <property type="protein sequence ID" value="PNI78960.1"/>
    <property type="molecule type" value="Genomic_DNA"/>
</dbReference>
<gene>
    <name evidence="2" type="ORF">CK820_G0005588</name>
</gene>
<proteinExistence type="predicted"/>
<evidence type="ECO:0000313" key="3">
    <source>
        <dbReference type="EMBL" id="PNI78960.1"/>
    </source>
</evidence>
<comment type="caution">
    <text evidence="2">The sequence shown here is derived from an EMBL/GenBank/DDBJ whole genome shotgun (WGS) entry which is preliminary data.</text>
</comment>
<sequence length="46" mass="5117">MCSLASGATGYSHLLKKHFHTVSLSISLILTAWFINMDLNFMDTLS</sequence>